<keyword evidence="10" id="KW-1015">Disulfide bond</keyword>
<evidence type="ECO:0000256" key="3">
    <source>
        <dbReference type="ARBA" id="ARBA00022485"/>
    </source>
</evidence>
<evidence type="ECO:0000256" key="11">
    <source>
        <dbReference type="ARBA" id="ARBA00023163"/>
    </source>
</evidence>
<dbReference type="EMBL" id="CAEZSC010000017">
    <property type="protein sequence ID" value="CAB4532301.1"/>
    <property type="molecule type" value="Genomic_DNA"/>
</dbReference>
<evidence type="ECO:0000313" key="14">
    <source>
        <dbReference type="EMBL" id="CAB4595997.1"/>
    </source>
</evidence>
<evidence type="ECO:0000256" key="4">
    <source>
        <dbReference type="ARBA" id="ARBA00022490"/>
    </source>
</evidence>
<comment type="cofactor">
    <cofactor evidence="1">
        <name>[4Fe-4S] cluster</name>
        <dbReference type="ChEBI" id="CHEBI:49883"/>
    </cofactor>
</comment>
<dbReference type="PROSITE" id="PS51674">
    <property type="entry name" value="4FE4S_WBL"/>
    <property type="match status" value="1"/>
</dbReference>
<dbReference type="EMBL" id="CAEZYL010000066">
    <property type="protein sequence ID" value="CAB4727101.1"/>
    <property type="molecule type" value="Genomic_DNA"/>
</dbReference>
<evidence type="ECO:0000256" key="5">
    <source>
        <dbReference type="ARBA" id="ARBA00022723"/>
    </source>
</evidence>
<gene>
    <name evidence="13" type="ORF">UFOPK1380_00451</name>
    <name evidence="14" type="ORF">UFOPK1778_00969</name>
    <name evidence="15" type="ORF">UFOPK2689_00961</name>
    <name evidence="16" type="ORF">UFOPK3874_00649</name>
    <name evidence="17" type="ORF">UFOPK4095_00066</name>
</gene>
<dbReference type="GO" id="GO:0045892">
    <property type="term" value="P:negative regulation of DNA-templated transcription"/>
    <property type="evidence" value="ECO:0007669"/>
    <property type="project" value="TreeGrafter"/>
</dbReference>
<dbReference type="PANTHER" id="PTHR38839">
    <property type="entry name" value="TRANSCRIPTIONAL REGULATOR WHID-RELATED"/>
    <property type="match status" value="1"/>
</dbReference>
<dbReference type="PANTHER" id="PTHR38839:SF5">
    <property type="entry name" value="TRANSCRIPTIONAL REGULATOR WHID"/>
    <property type="match status" value="1"/>
</dbReference>
<evidence type="ECO:0000313" key="15">
    <source>
        <dbReference type="EMBL" id="CAB4727101.1"/>
    </source>
</evidence>
<dbReference type="GO" id="GO:0045454">
    <property type="term" value="P:cell redox homeostasis"/>
    <property type="evidence" value="ECO:0007669"/>
    <property type="project" value="TreeGrafter"/>
</dbReference>
<dbReference type="HAMAP" id="MF_01479">
    <property type="entry name" value="WhiB"/>
    <property type="match status" value="1"/>
</dbReference>
<evidence type="ECO:0000256" key="1">
    <source>
        <dbReference type="ARBA" id="ARBA00001966"/>
    </source>
</evidence>
<keyword evidence="8" id="KW-0805">Transcription regulation</keyword>
<comment type="similarity">
    <text evidence="2">Belongs to the WhiB family.</text>
</comment>
<dbReference type="GO" id="GO:0051539">
    <property type="term" value="F:4 iron, 4 sulfur cluster binding"/>
    <property type="evidence" value="ECO:0007669"/>
    <property type="project" value="UniProtKB-KW"/>
</dbReference>
<evidence type="ECO:0000259" key="12">
    <source>
        <dbReference type="PROSITE" id="PS51674"/>
    </source>
</evidence>
<name>A0A6J6G472_9ZZZZ</name>
<accession>A0A6J6G472</accession>
<evidence type="ECO:0000256" key="6">
    <source>
        <dbReference type="ARBA" id="ARBA00023004"/>
    </source>
</evidence>
<evidence type="ECO:0000256" key="7">
    <source>
        <dbReference type="ARBA" id="ARBA00023014"/>
    </source>
</evidence>
<evidence type="ECO:0000313" key="13">
    <source>
        <dbReference type="EMBL" id="CAB4532301.1"/>
    </source>
</evidence>
<dbReference type="GO" id="GO:0047134">
    <property type="term" value="F:protein-disulfide reductase [NAD(P)H] activity"/>
    <property type="evidence" value="ECO:0007669"/>
    <property type="project" value="TreeGrafter"/>
</dbReference>
<dbReference type="InterPro" id="IPR034768">
    <property type="entry name" value="4FE4S_WBL"/>
</dbReference>
<evidence type="ECO:0000256" key="9">
    <source>
        <dbReference type="ARBA" id="ARBA00023125"/>
    </source>
</evidence>
<keyword evidence="7" id="KW-0411">Iron-sulfur</keyword>
<evidence type="ECO:0000256" key="8">
    <source>
        <dbReference type="ARBA" id="ARBA00023015"/>
    </source>
</evidence>
<sequence length="103" mass="11657">MKSVIPQQPRPIADDWDWQERAACRGLDTEMFFHPDGERGPRRKNRENAAKAVCASCPVIQACRKQALALHEPYGIWGGLSEDDRMAIINQREHRELTVASAS</sequence>
<keyword evidence="3" id="KW-0004">4Fe-4S</keyword>
<dbReference type="Pfam" id="PF02467">
    <property type="entry name" value="Whib"/>
    <property type="match status" value="1"/>
</dbReference>
<feature type="domain" description="4Fe-4S Wbl-type" evidence="12">
    <location>
        <begin position="23"/>
        <end position="87"/>
    </location>
</feature>
<dbReference type="GO" id="GO:0003677">
    <property type="term" value="F:DNA binding"/>
    <property type="evidence" value="ECO:0007669"/>
    <property type="project" value="UniProtKB-KW"/>
</dbReference>
<organism evidence="14">
    <name type="scientific">freshwater metagenome</name>
    <dbReference type="NCBI Taxonomy" id="449393"/>
    <lineage>
        <taxon>unclassified sequences</taxon>
        <taxon>metagenomes</taxon>
        <taxon>ecological metagenomes</taxon>
    </lineage>
</organism>
<reference evidence="14" key="1">
    <citation type="submission" date="2020-05" db="EMBL/GenBank/DDBJ databases">
        <authorList>
            <person name="Chiriac C."/>
            <person name="Salcher M."/>
            <person name="Ghai R."/>
            <person name="Kavagutti S V."/>
        </authorList>
    </citation>
    <scope>NUCLEOTIDE SEQUENCE</scope>
</reference>
<dbReference type="EMBL" id="CAFBNS010000107">
    <property type="protein sequence ID" value="CAB4963011.1"/>
    <property type="molecule type" value="Genomic_DNA"/>
</dbReference>
<dbReference type="EMBL" id="CAEZUD010000057">
    <property type="protein sequence ID" value="CAB4595997.1"/>
    <property type="molecule type" value="Genomic_DNA"/>
</dbReference>
<evidence type="ECO:0000313" key="17">
    <source>
        <dbReference type="EMBL" id="CAB5004138.1"/>
    </source>
</evidence>
<keyword evidence="11" id="KW-0804">Transcription</keyword>
<keyword evidence="6" id="KW-0408">Iron</keyword>
<keyword evidence="9" id="KW-0238">DNA-binding</keyword>
<evidence type="ECO:0000256" key="10">
    <source>
        <dbReference type="ARBA" id="ARBA00023157"/>
    </source>
</evidence>
<evidence type="ECO:0000313" key="16">
    <source>
        <dbReference type="EMBL" id="CAB4963011.1"/>
    </source>
</evidence>
<keyword evidence="4" id="KW-0963">Cytoplasm</keyword>
<dbReference type="InterPro" id="IPR003482">
    <property type="entry name" value="Whib"/>
</dbReference>
<dbReference type="GO" id="GO:0046872">
    <property type="term" value="F:metal ion binding"/>
    <property type="evidence" value="ECO:0007669"/>
    <property type="project" value="UniProtKB-KW"/>
</dbReference>
<proteinExistence type="inferred from homology"/>
<dbReference type="AlphaFoldDB" id="A0A6J6G472"/>
<protein>
    <submittedName>
        <fullName evidence="14">Unannotated protein</fullName>
    </submittedName>
</protein>
<dbReference type="EMBL" id="CAFBPI010000002">
    <property type="protein sequence ID" value="CAB5004138.1"/>
    <property type="molecule type" value="Genomic_DNA"/>
</dbReference>
<keyword evidence="5" id="KW-0479">Metal-binding</keyword>
<evidence type="ECO:0000256" key="2">
    <source>
        <dbReference type="ARBA" id="ARBA00006597"/>
    </source>
</evidence>